<feature type="region of interest" description="Disordered" evidence="3">
    <location>
        <begin position="43"/>
        <end position="200"/>
    </location>
</feature>
<dbReference type="GeneID" id="106816827"/>
<gene>
    <name evidence="6" type="primary">LOC106816827</name>
</gene>
<feature type="compositionally biased region" description="Basic and acidic residues" evidence="3">
    <location>
        <begin position="157"/>
        <end position="200"/>
    </location>
</feature>
<feature type="compositionally biased region" description="Acidic residues" evidence="3">
    <location>
        <begin position="43"/>
        <end position="52"/>
    </location>
</feature>
<dbReference type="PANTHER" id="PTHR13275:SF4">
    <property type="entry name" value="VACUOLAR PROTEIN SORTING-ASSOCIATED PROTEIN 72 HOMOLOG"/>
    <property type="match status" value="1"/>
</dbReference>
<feature type="compositionally biased region" description="Basic and acidic residues" evidence="3">
    <location>
        <begin position="99"/>
        <end position="118"/>
    </location>
</feature>
<evidence type="ECO:0000259" key="4">
    <source>
        <dbReference type="SMART" id="SM00993"/>
    </source>
</evidence>
<evidence type="ECO:0000256" key="1">
    <source>
        <dbReference type="ARBA" id="ARBA00006832"/>
    </source>
</evidence>
<feature type="compositionally biased region" description="Basic residues" evidence="3">
    <location>
        <begin position="127"/>
        <end position="145"/>
    </location>
</feature>
<evidence type="ECO:0000313" key="6">
    <source>
        <dbReference type="RefSeq" id="XP_014676947.1"/>
    </source>
</evidence>
<dbReference type="PANTHER" id="PTHR13275">
    <property type="entry name" value="YL-1 PROTEIN TRANSCRIPTION FACTOR-LIKE 1"/>
    <property type="match status" value="1"/>
</dbReference>
<dbReference type="RefSeq" id="XP_014676947.1">
    <property type="nucleotide sequence ID" value="XM_014821461.1"/>
</dbReference>
<accession>A0ABM1EXM6</accession>
<evidence type="ECO:0000256" key="3">
    <source>
        <dbReference type="SAM" id="MobiDB-lite"/>
    </source>
</evidence>
<feature type="region of interest" description="Disordered" evidence="3">
    <location>
        <begin position="1"/>
        <end position="26"/>
    </location>
</feature>
<feature type="compositionally biased region" description="Acidic residues" evidence="3">
    <location>
        <begin position="62"/>
        <end position="83"/>
    </location>
</feature>
<sequence>MAASREKRANAGNRMGRLLEEEEEAGEDAAFYATTYGGFADADDDVEYESADDPLAAAASDDSADSDISGSEDDEPISDDDGDDGRLRKKRGGVYTKAYTERPQEKKRKEEGRKEEGKAAAAGKGAPGRKKPGPKPRQKRTRSSLHHIDTSAIIYSSERKSVRKVTEERRKELQKRLKEQDEQKKKQKERAAAKRRGEPEVRRLTQEELLEEAKVTALENLKSLDMYLKMELEKKKARQLKQVYKGPVIRYHSVTMPQIEDISSELKEILQEERIDVDGVDTEVKNKPVIKEEKCARSFISFTDDKVFDAYFPQKKPKPPLRYVCPITRLPARYFDPITQCPYATLAAFKKIRALFYGALDQKAGDANKSPALQRWLEHRAKVKAEQVARFGGKMAAAAGGGGLAAAAAKRS</sequence>
<protein>
    <recommendedName>
        <fullName evidence="2">Vacuolar protein sorting-associated protein 72 homolog</fullName>
    </recommendedName>
</protein>
<dbReference type="InterPro" id="IPR013272">
    <property type="entry name" value="Vps72/YL1_C"/>
</dbReference>
<dbReference type="SMART" id="SM00993">
    <property type="entry name" value="YL1_C"/>
    <property type="match status" value="1"/>
</dbReference>
<dbReference type="InterPro" id="IPR046757">
    <property type="entry name" value="YL1_N"/>
</dbReference>
<name>A0ABM1EXM6_PRICU</name>
<evidence type="ECO:0000256" key="2">
    <source>
        <dbReference type="ARBA" id="ARBA00020000"/>
    </source>
</evidence>
<feature type="domain" description="Vps72/YL1 C-terminal" evidence="4">
    <location>
        <begin position="323"/>
        <end position="352"/>
    </location>
</feature>
<proteinExistence type="inferred from homology"/>
<reference evidence="6" key="1">
    <citation type="submission" date="2025-08" db="UniProtKB">
        <authorList>
            <consortium name="RefSeq"/>
        </authorList>
    </citation>
    <scope>IDENTIFICATION</scope>
</reference>
<keyword evidence="5" id="KW-1185">Reference proteome</keyword>
<dbReference type="Pfam" id="PF08265">
    <property type="entry name" value="YL1_C"/>
    <property type="match status" value="1"/>
</dbReference>
<evidence type="ECO:0000313" key="5">
    <source>
        <dbReference type="Proteomes" id="UP000695022"/>
    </source>
</evidence>
<dbReference type="Proteomes" id="UP000695022">
    <property type="component" value="Unplaced"/>
</dbReference>
<organism evidence="5 6">
    <name type="scientific">Priapulus caudatus</name>
    <name type="common">Priapulid worm</name>
    <dbReference type="NCBI Taxonomy" id="37621"/>
    <lineage>
        <taxon>Eukaryota</taxon>
        <taxon>Metazoa</taxon>
        <taxon>Ecdysozoa</taxon>
        <taxon>Scalidophora</taxon>
        <taxon>Priapulida</taxon>
        <taxon>Priapulimorpha</taxon>
        <taxon>Priapulimorphida</taxon>
        <taxon>Priapulidae</taxon>
        <taxon>Priapulus</taxon>
    </lineage>
</organism>
<comment type="similarity">
    <text evidence="1">Belongs to the VPS72/YL1 family.</text>
</comment>
<dbReference type="Pfam" id="PF05764">
    <property type="entry name" value="YL1"/>
    <property type="match status" value="1"/>
</dbReference>